<evidence type="ECO:0000256" key="1">
    <source>
        <dbReference type="ARBA" id="ARBA00004141"/>
    </source>
</evidence>
<feature type="transmembrane region" description="Helical" evidence="9">
    <location>
        <begin position="120"/>
        <end position="137"/>
    </location>
</feature>
<evidence type="ECO:0000256" key="9">
    <source>
        <dbReference type="SAM" id="Phobius"/>
    </source>
</evidence>
<keyword evidence="6 9" id="KW-1133">Transmembrane helix</keyword>
<dbReference type="PANTHER" id="PTHR43341">
    <property type="entry name" value="AMINO ACID PERMEASE"/>
    <property type="match status" value="1"/>
</dbReference>
<dbReference type="InterPro" id="IPR004841">
    <property type="entry name" value="AA-permease/SLC12A_dom"/>
</dbReference>
<name>A0A9W6SX49_CANBO</name>
<accession>A0A9W6SX49</accession>
<dbReference type="InterPro" id="IPR050524">
    <property type="entry name" value="APC_YAT"/>
</dbReference>
<keyword evidence="5" id="KW-0029">Amino-acid transport</keyword>
<feature type="transmembrane region" description="Helical" evidence="9">
    <location>
        <begin position="176"/>
        <end position="198"/>
    </location>
</feature>
<feature type="region of interest" description="Disordered" evidence="8">
    <location>
        <begin position="53"/>
        <end position="86"/>
    </location>
</feature>
<protein>
    <submittedName>
        <fullName evidence="11">Unnamed protein product</fullName>
    </submittedName>
</protein>
<dbReference type="EMBL" id="BSXN01000484">
    <property type="protein sequence ID" value="GME68757.1"/>
    <property type="molecule type" value="Genomic_DNA"/>
</dbReference>
<evidence type="ECO:0000256" key="3">
    <source>
        <dbReference type="ARBA" id="ARBA00022448"/>
    </source>
</evidence>
<evidence type="ECO:0000313" key="11">
    <source>
        <dbReference type="EMBL" id="GME68757.1"/>
    </source>
</evidence>
<reference evidence="11" key="1">
    <citation type="submission" date="2023-04" db="EMBL/GenBank/DDBJ databases">
        <title>Candida boidinii NBRC 10035.</title>
        <authorList>
            <person name="Ichikawa N."/>
            <person name="Sato H."/>
            <person name="Tonouchi N."/>
        </authorList>
    </citation>
    <scope>NUCLEOTIDE SEQUENCE</scope>
    <source>
        <strain evidence="11">NBRC 10035</strain>
    </source>
</reference>
<proteinExistence type="inferred from homology"/>
<feature type="transmembrane region" description="Helical" evidence="9">
    <location>
        <begin position="95"/>
        <end position="114"/>
    </location>
</feature>
<dbReference type="Gene3D" id="1.20.1740.10">
    <property type="entry name" value="Amino acid/polyamine transporter I"/>
    <property type="match status" value="1"/>
</dbReference>
<dbReference type="PROSITE" id="PS00218">
    <property type="entry name" value="AMINO_ACID_PERMEASE_1"/>
    <property type="match status" value="1"/>
</dbReference>
<dbReference type="GO" id="GO:0016020">
    <property type="term" value="C:membrane"/>
    <property type="evidence" value="ECO:0007669"/>
    <property type="project" value="UniProtKB-SubCell"/>
</dbReference>
<organism evidence="11 12">
    <name type="scientific">Candida boidinii</name>
    <name type="common">Yeast</name>
    <dbReference type="NCBI Taxonomy" id="5477"/>
    <lineage>
        <taxon>Eukaryota</taxon>
        <taxon>Fungi</taxon>
        <taxon>Dikarya</taxon>
        <taxon>Ascomycota</taxon>
        <taxon>Saccharomycotina</taxon>
        <taxon>Pichiomycetes</taxon>
        <taxon>Pichiales</taxon>
        <taxon>Pichiaceae</taxon>
        <taxon>Ogataea</taxon>
        <taxon>Ogataea/Candida clade</taxon>
    </lineage>
</organism>
<feature type="domain" description="Amino acid permease/ SLC12A" evidence="10">
    <location>
        <begin position="92"/>
        <end position="379"/>
    </location>
</feature>
<feature type="transmembrane region" description="Helical" evidence="9">
    <location>
        <begin position="287"/>
        <end position="308"/>
    </location>
</feature>
<evidence type="ECO:0000256" key="4">
    <source>
        <dbReference type="ARBA" id="ARBA00022692"/>
    </source>
</evidence>
<feature type="transmembrane region" description="Helical" evidence="9">
    <location>
        <begin position="237"/>
        <end position="267"/>
    </location>
</feature>
<comment type="similarity">
    <text evidence="2">Belongs to the amino acid-polyamine-organocation (APC) superfamily. YAT (TC 2.A.3.10) family.</text>
</comment>
<sequence length="385" mass="41870">MTIFDKFHKKESSSNNNEHELSAFSDIQPIGSTRYSNEELKFRKGVPEDFAVNEISEGSIRDEDDGSSSGSSEIKSEEFEEHTTQRGLSSRHIQLIALGGGIGTGLFVGSGAALAKCGPAPLLISYLVISIFVWFVMNELGEMVTFIPSAGKSTMYALCERYTGNKSLAFAAGLNLFYAQILLAPAEISAAAFVIKYWTDLNVAIWISIYWVSIVGLNFLAVKFFGEVEFWIASIKVLCIIGLIIVGIVIFFGGAPASNGVLGFHYWNNPGAFALHLDSHHVNTSRFLDVITAIVKSAFAFILSPELITSCASEARDPRVTLPKATDRFIYRLITFYILGVIVIGCIVGYNDPRLMSAISDGSSGAAASPFVIGIQNAELCIQWP</sequence>
<evidence type="ECO:0000256" key="2">
    <source>
        <dbReference type="ARBA" id="ARBA00006983"/>
    </source>
</evidence>
<feature type="compositionally biased region" description="Basic and acidic residues" evidence="8">
    <location>
        <begin position="74"/>
        <end position="84"/>
    </location>
</feature>
<dbReference type="PANTHER" id="PTHR43341:SF36">
    <property type="entry name" value="PROLINE-SPECIFIC PERMEASE"/>
    <property type="match status" value="1"/>
</dbReference>
<feature type="compositionally biased region" description="Basic and acidic residues" evidence="8">
    <location>
        <begin position="1"/>
        <end position="21"/>
    </location>
</feature>
<feature type="transmembrane region" description="Helical" evidence="9">
    <location>
        <begin position="204"/>
        <end position="225"/>
    </location>
</feature>
<evidence type="ECO:0000259" key="10">
    <source>
        <dbReference type="Pfam" id="PF00324"/>
    </source>
</evidence>
<keyword evidence="4 9" id="KW-0812">Transmembrane</keyword>
<feature type="region of interest" description="Disordered" evidence="8">
    <location>
        <begin position="1"/>
        <end position="28"/>
    </location>
</feature>
<evidence type="ECO:0000256" key="8">
    <source>
        <dbReference type="SAM" id="MobiDB-lite"/>
    </source>
</evidence>
<feature type="transmembrane region" description="Helical" evidence="9">
    <location>
        <begin position="329"/>
        <end position="350"/>
    </location>
</feature>
<keyword evidence="7 9" id="KW-0472">Membrane</keyword>
<evidence type="ECO:0000256" key="5">
    <source>
        <dbReference type="ARBA" id="ARBA00022970"/>
    </source>
</evidence>
<comment type="caution">
    <text evidence="11">The sequence shown here is derived from an EMBL/GenBank/DDBJ whole genome shotgun (WGS) entry which is preliminary data.</text>
</comment>
<evidence type="ECO:0000256" key="6">
    <source>
        <dbReference type="ARBA" id="ARBA00022989"/>
    </source>
</evidence>
<gene>
    <name evidence="11" type="ORF">Cboi02_000184300</name>
</gene>
<dbReference type="GO" id="GO:0015171">
    <property type="term" value="F:amino acid transmembrane transporter activity"/>
    <property type="evidence" value="ECO:0007669"/>
    <property type="project" value="UniProtKB-ARBA"/>
</dbReference>
<evidence type="ECO:0000313" key="12">
    <source>
        <dbReference type="Proteomes" id="UP001165120"/>
    </source>
</evidence>
<evidence type="ECO:0000256" key="7">
    <source>
        <dbReference type="ARBA" id="ARBA00023136"/>
    </source>
</evidence>
<dbReference type="AlphaFoldDB" id="A0A9W6SX49"/>
<dbReference type="Pfam" id="PF00324">
    <property type="entry name" value="AA_permease"/>
    <property type="match status" value="1"/>
</dbReference>
<comment type="subcellular location">
    <subcellularLocation>
        <location evidence="1">Membrane</location>
        <topology evidence="1">Multi-pass membrane protein</topology>
    </subcellularLocation>
</comment>
<keyword evidence="3" id="KW-0813">Transport</keyword>
<dbReference type="InterPro" id="IPR004840">
    <property type="entry name" value="Amino_acid_permease_CS"/>
</dbReference>
<dbReference type="Proteomes" id="UP001165120">
    <property type="component" value="Unassembled WGS sequence"/>
</dbReference>
<keyword evidence="12" id="KW-1185">Reference proteome</keyword>